<dbReference type="Proteomes" id="UP001372834">
    <property type="component" value="Unassembled WGS sequence"/>
</dbReference>
<name>A0AAN8NKC1_POLSC</name>
<proteinExistence type="predicted"/>
<feature type="compositionally biased region" description="Acidic residues" evidence="1">
    <location>
        <begin position="21"/>
        <end position="34"/>
    </location>
</feature>
<evidence type="ECO:0000256" key="1">
    <source>
        <dbReference type="SAM" id="MobiDB-lite"/>
    </source>
</evidence>
<feature type="compositionally biased region" description="Basic and acidic residues" evidence="1">
    <location>
        <begin position="7"/>
        <end position="16"/>
    </location>
</feature>
<feature type="region of interest" description="Disordered" evidence="1">
    <location>
        <begin position="79"/>
        <end position="101"/>
    </location>
</feature>
<protein>
    <submittedName>
        <fullName evidence="2">Uncharacterized protein</fullName>
    </submittedName>
</protein>
<evidence type="ECO:0000313" key="2">
    <source>
        <dbReference type="EMBL" id="KAK6619474.1"/>
    </source>
</evidence>
<comment type="caution">
    <text evidence="2">The sequence shown here is derived from an EMBL/GenBank/DDBJ whole genome shotgun (WGS) entry which is preliminary data.</text>
</comment>
<feature type="compositionally biased region" description="Polar residues" evidence="1">
    <location>
        <begin position="81"/>
        <end position="101"/>
    </location>
</feature>
<dbReference type="EMBL" id="JAWJWE010000040">
    <property type="protein sequence ID" value="KAK6619474.1"/>
    <property type="molecule type" value="Genomic_DNA"/>
</dbReference>
<accession>A0AAN8NKC1</accession>
<organism evidence="2 3">
    <name type="scientific">Polyplax serrata</name>
    <name type="common">Common mouse louse</name>
    <dbReference type="NCBI Taxonomy" id="468196"/>
    <lineage>
        <taxon>Eukaryota</taxon>
        <taxon>Metazoa</taxon>
        <taxon>Ecdysozoa</taxon>
        <taxon>Arthropoda</taxon>
        <taxon>Hexapoda</taxon>
        <taxon>Insecta</taxon>
        <taxon>Pterygota</taxon>
        <taxon>Neoptera</taxon>
        <taxon>Paraneoptera</taxon>
        <taxon>Psocodea</taxon>
        <taxon>Troctomorpha</taxon>
        <taxon>Phthiraptera</taxon>
        <taxon>Anoplura</taxon>
        <taxon>Polyplacidae</taxon>
        <taxon>Polyplax</taxon>
    </lineage>
</organism>
<evidence type="ECO:0000313" key="3">
    <source>
        <dbReference type="Proteomes" id="UP001372834"/>
    </source>
</evidence>
<sequence length="101" mass="11269">MITTRVEGSKMDERWKAGYQESEDDENDDDDDDDLKQSLHFPPSEVSGNLCPIFKNSQSELCAFTSIVCQSFPTPSEVPKTCQSFSPGTHNSGITSEWETT</sequence>
<feature type="region of interest" description="Disordered" evidence="1">
    <location>
        <begin position="1"/>
        <end position="46"/>
    </location>
</feature>
<gene>
    <name evidence="2" type="ORF">RUM43_012231</name>
</gene>
<reference evidence="2 3" key="1">
    <citation type="submission" date="2023-10" db="EMBL/GenBank/DDBJ databases">
        <title>Genomes of two closely related lineages of the louse Polyplax serrata with different host specificities.</title>
        <authorList>
            <person name="Martinu J."/>
            <person name="Tarabai H."/>
            <person name="Stefka J."/>
            <person name="Hypsa V."/>
        </authorList>
    </citation>
    <scope>NUCLEOTIDE SEQUENCE [LARGE SCALE GENOMIC DNA]</scope>
    <source>
        <strain evidence="2">HR10_N</strain>
    </source>
</reference>
<dbReference type="AlphaFoldDB" id="A0AAN8NKC1"/>